<dbReference type="HOGENOM" id="CLU_037612_0_1_0"/>
<dbReference type="EMBL" id="CM001377">
    <property type="protein sequence ID" value="EHM09719.1"/>
    <property type="molecule type" value="Genomic_DNA"/>
</dbReference>
<dbReference type="GO" id="GO:0005524">
    <property type="term" value="F:ATP binding"/>
    <property type="evidence" value="ECO:0007669"/>
    <property type="project" value="UniProtKB-KW"/>
</dbReference>
<dbReference type="CDD" id="cd02036">
    <property type="entry name" value="MinD"/>
    <property type="match status" value="1"/>
</dbReference>
<reference evidence="12 13" key="1">
    <citation type="submission" date="2011-10" db="EMBL/GenBank/DDBJ databases">
        <title>The Noncontiguous Finished genome of Thermanaerovibrio velox DSM 12556.</title>
        <authorList>
            <consortium name="US DOE Joint Genome Institute (JGI-PGF)"/>
            <person name="Lucas S."/>
            <person name="Copeland A."/>
            <person name="Lapidus A."/>
            <person name="Glavina del Rio T."/>
            <person name="Dalin E."/>
            <person name="Tice H."/>
            <person name="Bruce D."/>
            <person name="Goodwin L."/>
            <person name="Pitluck S."/>
            <person name="Peters L."/>
            <person name="Mikhailova N."/>
            <person name="Teshima H."/>
            <person name="Kyrpides N."/>
            <person name="Mavromatis K."/>
            <person name="Ivanova N."/>
            <person name="Markowitz V."/>
            <person name="Cheng J.-F."/>
            <person name="Hugenholtz P."/>
            <person name="Woyke T."/>
            <person name="Wu D."/>
            <person name="Spring S."/>
            <person name="Brambilla E.-M."/>
            <person name="Klenk H.-P."/>
            <person name="Eisen J.A."/>
        </authorList>
    </citation>
    <scope>NUCLEOTIDE SEQUENCE [LARGE SCALE GENOMIC DNA]</scope>
    <source>
        <strain evidence="12 13">DSM 12556</strain>
    </source>
</reference>
<dbReference type="Proteomes" id="UP000005730">
    <property type="component" value="Chromosome"/>
</dbReference>
<accession>H0UQG5</accession>
<dbReference type="PANTHER" id="PTHR43384:SF6">
    <property type="entry name" value="SEPTUM SITE-DETERMINING PROTEIN MIND HOMOLOG, CHLOROPLASTIC"/>
    <property type="match status" value="1"/>
</dbReference>
<proteinExistence type="inferred from homology"/>
<feature type="binding site" evidence="10">
    <location>
        <begin position="11"/>
        <end position="18"/>
    </location>
    <ligand>
        <name>ATP</name>
        <dbReference type="ChEBI" id="CHEBI:30616"/>
    </ligand>
</feature>
<evidence type="ECO:0000259" key="11">
    <source>
        <dbReference type="Pfam" id="PF01656"/>
    </source>
</evidence>
<evidence type="ECO:0000256" key="2">
    <source>
        <dbReference type="ARBA" id="ARBA00016887"/>
    </source>
</evidence>
<dbReference type="InterPro" id="IPR050625">
    <property type="entry name" value="ParA/MinD_ATPase"/>
</dbReference>
<comment type="function">
    <text evidence="8">ATPase required for the correct placement of the division site. Cell division inhibitors MinC and MinD act in concert to form an inhibitor capable of blocking formation of the polar Z ring septums. Rapidly oscillates between the poles of the cell to destabilize FtsZ filaments that have formed before they mature into polar Z rings.</text>
</comment>
<dbReference type="GO" id="GO:0009898">
    <property type="term" value="C:cytoplasmic side of plasma membrane"/>
    <property type="evidence" value="ECO:0007669"/>
    <property type="project" value="TreeGrafter"/>
</dbReference>
<evidence type="ECO:0000256" key="1">
    <source>
        <dbReference type="ARBA" id="ARBA00010257"/>
    </source>
</evidence>
<evidence type="ECO:0000256" key="7">
    <source>
        <dbReference type="ARBA" id="ARBA00023306"/>
    </source>
</evidence>
<keyword evidence="7" id="KW-0131">Cell cycle</keyword>
<organism evidence="12 13">
    <name type="scientific">Thermanaerovibrio velox DSM 12556</name>
    <dbReference type="NCBI Taxonomy" id="926567"/>
    <lineage>
        <taxon>Bacteria</taxon>
        <taxon>Thermotogati</taxon>
        <taxon>Synergistota</taxon>
        <taxon>Synergistia</taxon>
        <taxon>Synergistales</taxon>
        <taxon>Synergistaceae</taxon>
        <taxon>Thermanaerovibrio</taxon>
    </lineage>
</organism>
<keyword evidence="5 10" id="KW-0067">ATP-binding</keyword>
<dbReference type="eggNOG" id="COG2894">
    <property type="taxonomic scope" value="Bacteria"/>
</dbReference>
<sequence length="265" mass="28555">MGKVIVVTSGKGGVGKTTTTANLAVALAKMGRRVVAIDGDIGLRNLDLVMGLENRIVYTLVDVVEGSCRLNQAMVKDKRVDNLYMIPAAQTRTKDAVTAEQMEGLCAELREDFDYVLVDSPAGIEAGFRNAAHGADEALVVTTPEVSAVRDADRIIGLLESMGKAPIRLVINRIRPHMVKKKDMLSVDDVLEVLAVDLIGVVPDDESVVTSSNRGEPLTLGENSPAAMAFRDLAMRLEGQQVPFPPLEDESGKGIIAKFKRIFRG</sequence>
<dbReference type="GO" id="GO:0005829">
    <property type="term" value="C:cytosol"/>
    <property type="evidence" value="ECO:0007669"/>
    <property type="project" value="TreeGrafter"/>
</dbReference>
<evidence type="ECO:0000256" key="6">
    <source>
        <dbReference type="ARBA" id="ARBA00023210"/>
    </source>
</evidence>
<dbReference type="PANTHER" id="PTHR43384">
    <property type="entry name" value="SEPTUM SITE-DETERMINING PROTEIN MIND HOMOLOG, CHLOROPLASTIC-RELATED"/>
    <property type="match status" value="1"/>
</dbReference>
<dbReference type="InterPro" id="IPR002586">
    <property type="entry name" value="CobQ/CobB/MinD/ParA_Nub-bd_dom"/>
</dbReference>
<evidence type="ECO:0000256" key="8">
    <source>
        <dbReference type="ARBA" id="ARBA00025436"/>
    </source>
</evidence>
<comment type="similarity">
    <text evidence="1">Belongs to the ParA family. MinD subfamily.</text>
</comment>
<dbReference type="SUPFAM" id="SSF52540">
    <property type="entry name" value="P-loop containing nucleoside triphosphate hydrolases"/>
    <property type="match status" value="1"/>
</dbReference>
<dbReference type="OrthoDB" id="9773088at2"/>
<dbReference type="GO" id="GO:0000917">
    <property type="term" value="P:division septum assembly"/>
    <property type="evidence" value="ECO:0007669"/>
    <property type="project" value="UniProtKB-KW"/>
</dbReference>
<evidence type="ECO:0000256" key="10">
    <source>
        <dbReference type="PIRSR" id="PIRSR003092-1"/>
    </source>
</evidence>
<dbReference type="GO" id="GO:0016887">
    <property type="term" value="F:ATP hydrolysis activity"/>
    <property type="evidence" value="ECO:0007669"/>
    <property type="project" value="InterPro"/>
</dbReference>
<protein>
    <recommendedName>
        <fullName evidence="2">Septum site-determining protein MinD</fullName>
    </recommendedName>
    <alternativeName>
        <fullName evidence="9">Cell division inhibitor MinD</fullName>
    </alternativeName>
</protein>
<dbReference type="InterPro" id="IPR027417">
    <property type="entry name" value="P-loop_NTPase"/>
</dbReference>
<dbReference type="RefSeq" id="WP_006583213.1">
    <property type="nucleotide sequence ID" value="NZ_CM001377.1"/>
</dbReference>
<dbReference type="AlphaFoldDB" id="H0UQG5"/>
<name>H0UQG5_9BACT</name>
<dbReference type="PIRSF" id="PIRSF003092">
    <property type="entry name" value="MinD"/>
    <property type="match status" value="1"/>
</dbReference>
<feature type="domain" description="CobQ/CobB/MinD/ParA nucleotide binding" evidence="11">
    <location>
        <begin position="5"/>
        <end position="218"/>
    </location>
</feature>
<keyword evidence="4 10" id="KW-0547">Nucleotide-binding</keyword>
<dbReference type="Gene3D" id="3.40.50.300">
    <property type="entry name" value="P-loop containing nucleotide triphosphate hydrolases"/>
    <property type="match status" value="1"/>
</dbReference>
<keyword evidence="6" id="KW-0717">Septation</keyword>
<dbReference type="STRING" id="926567.TheveDRAFT_0558"/>
<evidence type="ECO:0000256" key="9">
    <source>
        <dbReference type="ARBA" id="ARBA00032845"/>
    </source>
</evidence>
<evidence type="ECO:0000256" key="3">
    <source>
        <dbReference type="ARBA" id="ARBA00022618"/>
    </source>
</evidence>
<dbReference type="GO" id="GO:0051782">
    <property type="term" value="P:negative regulation of cell division"/>
    <property type="evidence" value="ECO:0007669"/>
    <property type="project" value="TreeGrafter"/>
</dbReference>
<evidence type="ECO:0000313" key="13">
    <source>
        <dbReference type="Proteomes" id="UP000005730"/>
    </source>
</evidence>
<gene>
    <name evidence="12" type="ORF">TheveDRAFT_0558</name>
</gene>
<keyword evidence="13" id="KW-1185">Reference proteome</keyword>
<dbReference type="NCBIfam" id="TIGR01968">
    <property type="entry name" value="minD_bact"/>
    <property type="match status" value="1"/>
</dbReference>
<dbReference type="FunFam" id="3.40.50.300:FF:000068">
    <property type="entry name" value="Site-determining protein"/>
    <property type="match status" value="1"/>
</dbReference>
<dbReference type="Pfam" id="PF01656">
    <property type="entry name" value="CbiA"/>
    <property type="match status" value="1"/>
</dbReference>
<keyword evidence="3" id="KW-0132">Cell division</keyword>
<dbReference type="InterPro" id="IPR025501">
    <property type="entry name" value="MinD_FleN"/>
</dbReference>
<evidence type="ECO:0000256" key="5">
    <source>
        <dbReference type="ARBA" id="ARBA00022840"/>
    </source>
</evidence>
<evidence type="ECO:0000256" key="4">
    <source>
        <dbReference type="ARBA" id="ARBA00022741"/>
    </source>
</evidence>
<evidence type="ECO:0000313" key="12">
    <source>
        <dbReference type="EMBL" id="EHM09719.1"/>
    </source>
</evidence>
<dbReference type="InterPro" id="IPR010223">
    <property type="entry name" value="MinD"/>
</dbReference>